<proteinExistence type="predicted"/>
<comment type="subcellular location">
    <subcellularLocation>
        <location evidence="1">Membrane</location>
    </subcellularLocation>
</comment>
<dbReference type="EMBL" id="UINC01185263">
    <property type="protein sequence ID" value="SVD96880.1"/>
    <property type="molecule type" value="Genomic_DNA"/>
</dbReference>
<evidence type="ECO:0000259" key="3">
    <source>
        <dbReference type="Pfam" id="PF05433"/>
    </source>
</evidence>
<keyword evidence="2" id="KW-0472">Membrane</keyword>
<evidence type="ECO:0000256" key="1">
    <source>
        <dbReference type="ARBA" id="ARBA00004370"/>
    </source>
</evidence>
<dbReference type="PANTHER" id="PTHR35603">
    <property type="match status" value="1"/>
</dbReference>
<evidence type="ECO:0000313" key="4">
    <source>
        <dbReference type="EMBL" id="SVD96880.1"/>
    </source>
</evidence>
<dbReference type="InterPro" id="IPR008816">
    <property type="entry name" value="Gly_zipper_2TM_dom"/>
</dbReference>
<reference evidence="4" key="1">
    <citation type="submission" date="2018-05" db="EMBL/GenBank/DDBJ databases">
        <authorList>
            <person name="Lanie J.A."/>
            <person name="Ng W.-L."/>
            <person name="Kazmierczak K.M."/>
            <person name="Andrzejewski T.M."/>
            <person name="Davidsen T.M."/>
            <person name="Wayne K.J."/>
            <person name="Tettelin H."/>
            <person name="Glass J.I."/>
            <person name="Rusch D."/>
            <person name="Podicherti R."/>
            <person name="Tsui H.-C.T."/>
            <person name="Winkler M.E."/>
        </authorList>
    </citation>
    <scope>NUCLEOTIDE SEQUENCE</scope>
</reference>
<gene>
    <name evidence="4" type="ORF">METZ01_LOCUS449734</name>
</gene>
<protein>
    <recommendedName>
        <fullName evidence="3">Glycine zipper 2TM domain-containing protein</fullName>
    </recommendedName>
</protein>
<organism evidence="4">
    <name type="scientific">marine metagenome</name>
    <dbReference type="NCBI Taxonomy" id="408172"/>
    <lineage>
        <taxon>unclassified sequences</taxon>
        <taxon>metagenomes</taxon>
        <taxon>ecological metagenomes</taxon>
    </lineage>
</organism>
<feature type="domain" description="Glycine zipper 2TM" evidence="3">
    <location>
        <begin position="73"/>
        <end position="104"/>
    </location>
</feature>
<evidence type="ECO:0000256" key="2">
    <source>
        <dbReference type="ARBA" id="ARBA00023136"/>
    </source>
</evidence>
<dbReference type="GO" id="GO:0019867">
    <property type="term" value="C:outer membrane"/>
    <property type="evidence" value="ECO:0007669"/>
    <property type="project" value="InterPro"/>
</dbReference>
<dbReference type="InterPro" id="IPR051407">
    <property type="entry name" value="Bact_OM_lipoprot/Surf_antigen"/>
</dbReference>
<sequence length="156" mass="16808">MRKEMNKLYKLISIMLATIAFAVPVMAENPYQVGDDAFVYDHYKTVIQQTPYQIEVCKQVGSTLGGATSGDVFIGAIIGGAIGNQIGNGKGKDAATVLGAILGADMANKNNPGTSTTSVQCFLETRYTETSTEVYSHSTLMFKINGKQHEVDFIKS</sequence>
<dbReference type="PANTHER" id="PTHR35603:SF2">
    <property type="entry name" value="OUTER MEMBRANE LIPOPROTEIN"/>
    <property type="match status" value="1"/>
</dbReference>
<name>A0A382ZNL6_9ZZZZ</name>
<accession>A0A382ZNL6</accession>
<dbReference type="Pfam" id="PF05433">
    <property type="entry name" value="Rick_17kDa_Anti"/>
    <property type="match status" value="1"/>
</dbReference>
<dbReference type="AlphaFoldDB" id="A0A382ZNL6"/>